<sequence>MGKKRINILCRIELTERRCTEVLYHCRSRRQGPPMRLGAVHHEEARGEQNASLGVDLHQREGHQLWQLTLNSILHPAIFITIRESFLGIDPHWGLWKKIFFFKRHCRNNDPYIVGGVGFVIRKEAKYFNFSMRESVQGWRQKWFYLRDQQAPNHRFNLPKFSDVLEAKPKKS</sequence>
<accession>A0AAD8QEX5</accession>
<dbReference type="AlphaFoldDB" id="A0AAD8QEX5"/>
<gene>
    <name evidence="2" type="ORF">QYE76_018838</name>
</gene>
<dbReference type="EMBL" id="JAUUTY010000550">
    <property type="protein sequence ID" value="KAK1600849.1"/>
    <property type="molecule type" value="Genomic_DNA"/>
</dbReference>
<dbReference type="PANTHER" id="PTHR33026:SF7">
    <property type="entry name" value="OS03G0100275 PROTEIN"/>
    <property type="match status" value="1"/>
</dbReference>
<evidence type="ECO:0000313" key="3">
    <source>
        <dbReference type="Proteomes" id="UP001231189"/>
    </source>
</evidence>
<feature type="domain" description="Transposase (putative) gypsy type" evidence="1">
    <location>
        <begin position="64"/>
        <end position="102"/>
    </location>
</feature>
<name>A0AAD8QEX5_LOLMU</name>
<protein>
    <recommendedName>
        <fullName evidence="1">Transposase (putative) gypsy type domain-containing protein</fullName>
    </recommendedName>
</protein>
<keyword evidence="3" id="KW-1185">Reference proteome</keyword>
<evidence type="ECO:0000259" key="1">
    <source>
        <dbReference type="Pfam" id="PF04195"/>
    </source>
</evidence>
<dbReference type="Pfam" id="PF04195">
    <property type="entry name" value="Transposase_28"/>
    <property type="match status" value="1"/>
</dbReference>
<dbReference type="Proteomes" id="UP001231189">
    <property type="component" value="Unassembled WGS sequence"/>
</dbReference>
<organism evidence="2 3">
    <name type="scientific">Lolium multiflorum</name>
    <name type="common">Italian ryegrass</name>
    <name type="synonym">Lolium perenne subsp. multiflorum</name>
    <dbReference type="NCBI Taxonomy" id="4521"/>
    <lineage>
        <taxon>Eukaryota</taxon>
        <taxon>Viridiplantae</taxon>
        <taxon>Streptophyta</taxon>
        <taxon>Embryophyta</taxon>
        <taxon>Tracheophyta</taxon>
        <taxon>Spermatophyta</taxon>
        <taxon>Magnoliopsida</taxon>
        <taxon>Liliopsida</taxon>
        <taxon>Poales</taxon>
        <taxon>Poaceae</taxon>
        <taxon>BOP clade</taxon>
        <taxon>Pooideae</taxon>
        <taxon>Poodae</taxon>
        <taxon>Poeae</taxon>
        <taxon>Poeae Chloroplast Group 2 (Poeae type)</taxon>
        <taxon>Loliodinae</taxon>
        <taxon>Loliinae</taxon>
        <taxon>Lolium</taxon>
    </lineage>
</organism>
<evidence type="ECO:0000313" key="2">
    <source>
        <dbReference type="EMBL" id="KAK1600849.1"/>
    </source>
</evidence>
<dbReference type="InterPro" id="IPR007321">
    <property type="entry name" value="Transposase_28"/>
</dbReference>
<comment type="caution">
    <text evidence="2">The sequence shown here is derived from an EMBL/GenBank/DDBJ whole genome shotgun (WGS) entry which is preliminary data.</text>
</comment>
<dbReference type="PANTHER" id="PTHR33026">
    <property type="entry name" value="OS06G0360600 PROTEIN"/>
    <property type="match status" value="1"/>
</dbReference>
<proteinExistence type="predicted"/>
<reference evidence="2" key="1">
    <citation type="submission" date="2023-07" db="EMBL/GenBank/DDBJ databases">
        <title>A chromosome-level genome assembly of Lolium multiflorum.</title>
        <authorList>
            <person name="Chen Y."/>
            <person name="Copetti D."/>
            <person name="Kolliker R."/>
            <person name="Studer B."/>
        </authorList>
    </citation>
    <scope>NUCLEOTIDE SEQUENCE</scope>
    <source>
        <strain evidence="2">02402/16</strain>
        <tissue evidence="2">Leaf</tissue>
    </source>
</reference>